<keyword evidence="3" id="KW-1185">Reference proteome</keyword>
<evidence type="ECO:0000256" key="1">
    <source>
        <dbReference type="SAM" id="Phobius"/>
    </source>
</evidence>
<gene>
    <name evidence="2" type="ORF">C8N25_106221</name>
</gene>
<reference evidence="2 3" key="1">
    <citation type="submission" date="2018-08" db="EMBL/GenBank/DDBJ databases">
        <title>Genomic Encyclopedia of Archaeal and Bacterial Type Strains, Phase II (KMG-II): from individual species to whole genera.</title>
        <authorList>
            <person name="Goeker M."/>
        </authorList>
    </citation>
    <scope>NUCLEOTIDE SEQUENCE [LARGE SCALE GENOMIC DNA]</scope>
    <source>
        <strain evidence="2 3">DSM 15986</strain>
    </source>
</reference>
<proteinExistence type="predicted"/>
<comment type="caution">
    <text evidence="2">The sequence shown here is derived from an EMBL/GenBank/DDBJ whole genome shotgun (WGS) entry which is preliminary data.</text>
</comment>
<keyword evidence="1" id="KW-1133">Transmembrane helix</keyword>
<accession>A0A3E0DXG6</accession>
<organism evidence="2 3">
    <name type="scientific">Algoriphagus antarcticus</name>
    <dbReference type="NCBI Taxonomy" id="238540"/>
    <lineage>
        <taxon>Bacteria</taxon>
        <taxon>Pseudomonadati</taxon>
        <taxon>Bacteroidota</taxon>
        <taxon>Cytophagia</taxon>
        <taxon>Cytophagales</taxon>
        <taxon>Cyclobacteriaceae</taxon>
        <taxon>Algoriphagus</taxon>
    </lineage>
</organism>
<evidence type="ECO:0000313" key="3">
    <source>
        <dbReference type="Proteomes" id="UP000256405"/>
    </source>
</evidence>
<dbReference type="Proteomes" id="UP000256405">
    <property type="component" value="Unassembled WGS sequence"/>
</dbReference>
<name>A0A3E0DXG6_9BACT</name>
<protein>
    <submittedName>
        <fullName evidence="2">Uncharacterized protein</fullName>
    </submittedName>
</protein>
<feature type="transmembrane region" description="Helical" evidence="1">
    <location>
        <begin position="41"/>
        <end position="65"/>
    </location>
</feature>
<evidence type="ECO:0000313" key="2">
    <source>
        <dbReference type="EMBL" id="REG90718.1"/>
    </source>
</evidence>
<sequence>MCGMLTELNSKLFLSAILTSMFVFVYLAVKSLKVKKNRILFGFIDIGLIVEHIVGLYFIIFGLMLCPNYP</sequence>
<dbReference type="EMBL" id="QUNF01000006">
    <property type="protein sequence ID" value="REG90718.1"/>
    <property type="molecule type" value="Genomic_DNA"/>
</dbReference>
<feature type="transmembrane region" description="Helical" evidence="1">
    <location>
        <begin position="12"/>
        <end position="29"/>
    </location>
</feature>
<keyword evidence="1" id="KW-0812">Transmembrane</keyword>
<keyword evidence="1" id="KW-0472">Membrane</keyword>
<dbReference type="AlphaFoldDB" id="A0A3E0DXG6"/>